<protein>
    <submittedName>
        <fullName evidence="2">Uncharacterized protein</fullName>
    </submittedName>
</protein>
<feature type="compositionally biased region" description="Low complexity" evidence="1">
    <location>
        <begin position="259"/>
        <end position="276"/>
    </location>
</feature>
<evidence type="ECO:0000313" key="2">
    <source>
        <dbReference type="EMBL" id="KAG9233238.1"/>
    </source>
</evidence>
<proteinExistence type="predicted"/>
<feature type="region of interest" description="Disordered" evidence="1">
    <location>
        <begin position="413"/>
        <end position="444"/>
    </location>
</feature>
<feature type="region of interest" description="Disordered" evidence="1">
    <location>
        <begin position="74"/>
        <end position="120"/>
    </location>
</feature>
<feature type="compositionally biased region" description="Polar residues" evidence="1">
    <location>
        <begin position="381"/>
        <end position="395"/>
    </location>
</feature>
<sequence>MDNIPTPGSAIIRERGFSAGQAGCHASPARVGLGIERPGPRRDEDNLSPSPLPKAFESMLKTTTETGDIGIFSIKSSQVPPPVNGPRRVGNYNENGPPKPPQRVFQQYGPSTVDDRRRLPSYARDTTSELISMYESPSQKSSHVFDDTTDYRSCSMTQSTSFSLSNHRSYTSLRSQPNEPGLLQRPRSPFAYPTPLRRSGFRPSSPALTDGGGVDYRRRAELNRSPYGPGHNASSPSSLYAQKRKPPMLRPDGNRSHTSLLSQPSPPRRCSSPLDPHSGNVGKEWSRRLGPSSVNTSPARSTFSLSSTVNMFAMNQPPSNTTTLGKAQPSTPLYYDYTEEFDVEEYSQPAVRDPPPQFRIAETIPEDCAIHTDRASLVDPNAQSVAPSPKSGVQISSSSASILQVTPQDEYEFDFNGSTGSVRQTRKEGLTAPTEFNKQNNQRANEGTQLQGLYSEAQDLNKHAEEVFGLSPVKSISSELRQNEKPLASGSSTFSHQARRDVSYGKPEEDQVENSPSMASEKKPKPNEMQGNQNEKSTHDILTTPRKTNNASRSSYSPASSKEQERPQKRSCSLDFSSARPKKMRSSGFNSIDTGLSDLAELLTSLENVGDHNGIDDTSEVPVVPPERAMNSPTVPDDVIKLEAQRRSPTPPLQVFSRNQTQAAENRPRAQSNQHHKHQRPATDHLPAMNTKDLSLEIPRKSVSRSGSPMHSPKPISPVRQLKLKNSVPQLMKALPPLPLHLRMCAVPVVETEVREVDKPSLSPPKHLEHHSDLPKEIQFPPKTFQPIRTQVTTNSQPLVEVPEAGDPSSSSRTLGVKSTQETLANLTSPPKLRLKMRISGATKSSPHDSRPWNSEDNYPWSSKDPSIRLASMMPRQKSESSKPARFKLKASRTSKSLHDTIKINREAGDPKVMSDLHMSDHKDLFNSHHPPTGLSSIFRHVGQHLHSRKASTNSSHPSRGRDVMSGLGGVLAQSPPQDDEPLTHLESQLRVSNESSKAVGSNSLQARFSNLKNRLSIPYLSRSGSRSCDNVTMKGIKRANGDLIPLVARSVPNLRATIELSVEVEDTTLHSSNRARRLKLKDKLSKWIKGARRAIAARVRSLSSTG</sequence>
<dbReference type="EMBL" id="MU251509">
    <property type="protein sequence ID" value="KAG9233238.1"/>
    <property type="molecule type" value="Genomic_DNA"/>
</dbReference>
<feature type="compositionally biased region" description="Polar residues" evidence="1">
    <location>
        <begin position="160"/>
        <end position="178"/>
    </location>
</feature>
<feature type="compositionally biased region" description="Polar residues" evidence="1">
    <location>
        <begin position="808"/>
        <end position="829"/>
    </location>
</feature>
<reference evidence="2" key="1">
    <citation type="journal article" date="2021" name="IMA Fungus">
        <title>Genomic characterization of three marine fungi, including Emericellopsis atlantica sp. nov. with signatures of a generalist lifestyle and marine biomass degradation.</title>
        <authorList>
            <person name="Hagestad O.C."/>
            <person name="Hou L."/>
            <person name="Andersen J.H."/>
            <person name="Hansen E.H."/>
            <person name="Altermark B."/>
            <person name="Li C."/>
            <person name="Kuhnert E."/>
            <person name="Cox R.J."/>
            <person name="Crous P.W."/>
            <person name="Spatafora J.W."/>
            <person name="Lail K."/>
            <person name="Amirebrahimi M."/>
            <person name="Lipzen A."/>
            <person name="Pangilinan J."/>
            <person name="Andreopoulos W."/>
            <person name="Hayes R.D."/>
            <person name="Ng V."/>
            <person name="Grigoriev I.V."/>
            <person name="Jackson S.A."/>
            <person name="Sutton T.D.S."/>
            <person name="Dobson A.D.W."/>
            <person name="Rama T."/>
        </authorList>
    </citation>
    <scope>NUCLEOTIDE SEQUENCE</scope>
    <source>
        <strain evidence="2">TRa018bII</strain>
    </source>
</reference>
<feature type="compositionally biased region" description="Basic and acidic residues" evidence="1">
    <location>
        <begin position="766"/>
        <end position="776"/>
    </location>
</feature>
<evidence type="ECO:0000313" key="3">
    <source>
        <dbReference type="Proteomes" id="UP000824998"/>
    </source>
</evidence>
<feature type="region of interest" description="Disordered" evidence="1">
    <location>
        <begin position="793"/>
        <end position="913"/>
    </location>
</feature>
<name>A0A9P7YHR9_9HELO</name>
<gene>
    <name evidence="2" type="ORF">BJ875DRAFT_51531</name>
</gene>
<accession>A0A9P7YHR9</accession>
<feature type="compositionally biased region" description="Polar residues" evidence="1">
    <location>
        <begin position="434"/>
        <end position="444"/>
    </location>
</feature>
<feature type="compositionally biased region" description="Polar residues" evidence="1">
    <location>
        <begin position="852"/>
        <end position="865"/>
    </location>
</feature>
<dbReference type="AlphaFoldDB" id="A0A9P7YHR9"/>
<feature type="region of interest" description="Disordered" evidence="1">
    <location>
        <begin position="757"/>
        <end position="780"/>
    </location>
</feature>
<feature type="compositionally biased region" description="Basic and acidic residues" evidence="1">
    <location>
        <begin position="897"/>
        <end position="913"/>
    </location>
</feature>
<feature type="compositionally biased region" description="Low complexity" evidence="1">
    <location>
        <begin position="552"/>
        <end position="561"/>
    </location>
</feature>
<organism evidence="2 3">
    <name type="scientific">Amylocarpus encephaloides</name>
    <dbReference type="NCBI Taxonomy" id="45428"/>
    <lineage>
        <taxon>Eukaryota</taxon>
        <taxon>Fungi</taxon>
        <taxon>Dikarya</taxon>
        <taxon>Ascomycota</taxon>
        <taxon>Pezizomycotina</taxon>
        <taxon>Leotiomycetes</taxon>
        <taxon>Helotiales</taxon>
        <taxon>Helotiales incertae sedis</taxon>
        <taxon>Amylocarpus</taxon>
    </lineage>
</organism>
<feature type="region of interest" description="Disordered" evidence="1">
    <location>
        <begin position="380"/>
        <end position="401"/>
    </location>
</feature>
<comment type="caution">
    <text evidence="2">The sequence shown here is derived from an EMBL/GenBank/DDBJ whole genome shotgun (WGS) entry which is preliminary data.</text>
</comment>
<feature type="region of interest" description="Disordered" evidence="1">
    <location>
        <begin position="482"/>
        <end position="593"/>
    </location>
</feature>
<feature type="compositionally biased region" description="Basic and acidic residues" evidence="1">
    <location>
        <begin position="498"/>
        <end position="509"/>
    </location>
</feature>
<evidence type="ECO:0000256" key="1">
    <source>
        <dbReference type="SAM" id="MobiDB-lite"/>
    </source>
</evidence>
<feature type="compositionally biased region" description="Polar residues" evidence="1">
    <location>
        <begin position="292"/>
        <end position="301"/>
    </location>
</feature>
<dbReference type="OrthoDB" id="4156126at2759"/>
<feature type="region of interest" description="Disordered" evidence="1">
    <location>
        <begin position="1"/>
        <end position="55"/>
    </location>
</feature>
<feature type="region of interest" description="Disordered" evidence="1">
    <location>
        <begin position="160"/>
        <end position="301"/>
    </location>
</feature>
<feature type="region of interest" description="Disordered" evidence="1">
    <location>
        <begin position="608"/>
        <end position="690"/>
    </location>
</feature>
<feature type="region of interest" description="Disordered" evidence="1">
    <location>
        <begin position="944"/>
        <end position="982"/>
    </location>
</feature>
<feature type="compositionally biased region" description="Polar residues" evidence="1">
    <location>
        <begin position="656"/>
        <end position="673"/>
    </location>
</feature>
<keyword evidence="3" id="KW-1185">Reference proteome</keyword>
<dbReference type="Proteomes" id="UP000824998">
    <property type="component" value="Unassembled WGS sequence"/>
</dbReference>